<evidence type="ECO:0000313" key="2">
    <source>
        <dbReference type="Proteomes" id="UP001457898"/>
    </source>
</evidence>
<sequence>MTDKEKEYQKALEEREKAWREEPLKFHRATPEEIEQLKKEGRI</sequence>
<gene>
    <name evidence="1" type="ORF">WMO65_23250</name>
</gene>
<reference evidence="1 2" key="1">
    <citation type="submission" date="2024-03" db="EMBL/GenBank/DDBJ databases">
        <title>Human intestinal bacterial collection.</title>
        <authorList>
            <person name="Pauvert C."/>
            <person name="Hitch T.C.A."/>
            <person name="Clavel T."/>
        </authorList>
    </citation>
    <scope>NUCLEOTIDE SEQUENCE [LARGE SCALE GENOMIC DNA]</scope>
    <source>
        <strain evidence="1 2">CLA-SR-H028</strain>
    </source>
</reference>
<keyword evidence="2" id="KW-1185">Reference proteome</keyword>
<accession>A0ABV1DWD0</accession>
<dbReference type="EMBL" id="JBBMFP010000030">
    <property type="protein sequence ID" value="MEQ2433917.1"/>
    <property type="molecule type" value="Genomic_DNA"/>
</dbReference>
<dbReference type="RefSeq" id="WP_256157903.1">
    <property type="nucleotide sequence ID" value="NZ_JBBMFP010000030.1"/>
</dbReference>
<name>A0ABV1DWD0_9FIRM</name>
<evidence type="ECO:0000313" key="1">
    <source>
        <dbReference type="EMBL" id="MEQ2433917.1"/>
    </source>
</evidence>
<comment type="caution">
    <text evidence="1">The sequence shown here is derived from an EMBL/GenBank/DDBJ whole genome shotgun (WGS) entry which is preliminary data.</text>
</comment>
<proteinExistence type="predicted"/>
<organism evidence="1 2">
    <name type="scientific">Blautia caccae</name>
    <dbReference type="NCBI Taxonomy" id="3133175"/>
    <lineage>
        <taxon>Bacteria</taxon>
        <taxon>Bacillati</taxon>
        <taxon>Bacillota</taxon>
        <taxon>Clostridia</taxon>
        <taxon>Lachnospirales</taxon>
        <taxon>Lachnospiraceae</taxon>
        <taxon>Blautia</taxon>
    </lineage>
</organism>
<protein>
    <submittedName>
        <fullName evidence="1">Uncharacterized protein</fullName>
    </submittedName>
</protein>
<dbReference type="Proteomes" id="UP001457898">
    <property type="component" value="Unassembled WGS sequence"/>
</dbReference>